<dbReference type="GO" id="GO:0006751">
    <property type="term" value="P:glutathione catabolic process"/>
    <property type="evidence" value="ECO:0007669"/>
    <property type="project" value="InterPro"/>
</dbReference>
<proteinExistence type="predicted"/>
<dbReference type="PANTHER" id="PTHR43881">
    <property type="entry name" value="GAMMA-GLUTAMYLTRANSPEPTIDASE (AFU_ORTHOLOGUE AFUA_4G13580)"/>
    <property type="match status" value="1"/>
</dbReference>
<dbReference type="RefSeq" id="XP_040745650.1">
    <property type="nucleotide sequence ID" value="XM_040885393.1"/>
</dbReference>
<protein>
    <submittedName>
        <fullName evidence="3">Gamma-glutamyltranspeptidase</fullName>
    </submittedName>
</protein>
<dbReference type="OrthoDB" id="2015213at2759"/>
<dbReference type="Proteomes" id="UP000193922">
    <property type="component" value="Unassembled WGS sequence"/>
</dbReference>
<dbReference type="EMBL" id="MCFD01000003">
    <property type="protein sequence ID" value="ORX72226.1"/>
    <property type="molecule type" value="Genomic_DNA"/>
</dbReference>
<dbReference type="PANTHER" id="PTHR43881:SF1">
    <property type="entry name" value="GAMMA-GLUTAMYLTRANSPEPTIDASE (AFU_ORTHOLOGUE AFUA_4G13580)"/>
    <property type="match status" value="1"/>
</dbReference>
<evidence type="ECO:0000313" key="4">
    <source>
        <dbReference type="Proteomes" id="UP000193922"/>
    </source>
</evidence>
<dbReference type="Pfam" id="PF01019">
    <property type="entry name" value="G_glu_transpept"/>
    <property type="match status" value="1"/>
</dbReference>
<dbReference type="InterPro" id="IPR000101">
    <property type="entry name" value="GGT_peptidase"/>
</dbReference>
<sequence length="557" mass="59494">MASTVKHNQSVPYTSRRSAVYGTHYMVSSTQPLANQAGVRILEQGGNAADAAVAVAAAINLAEPFSTGIGGDCFCLFYSAKDRTIRGLNGSGRAPSALTIDILKDRFGITGDEVPARSVHAVTVPGAAAGWVDTVEAFGSGKVTLAEVLQPAIEMCEEGVPVGELTSPFWRDAAEHLKKASPHAHELLIHGQGPLPGQVFRNPTLANTFRRLASEGKRGFYQGTVADAIVEAVQSKGGVLTHKDLAAHTTTFDEPISYEYRGHRLHECAPNGSGLVALIALGVLEQLEAQGVVTEMEHNSAEYLHLVIEILRIAFADARQFICDPAFGDVPVQQMLSPGYLKQRAQLFDPSKAAVDVKHGSPLGGSDTVYFTVVDKDGNACSFINSLYHGFGSGIVPRGCGFALHDRGALFRLDPTHPNCLEPSKRPYHTIIPAMVTKGGELFMSYGIMGGYNQPQAHVQVLLNMVVFGMNPQQALDSPRISILVDEEGVVAVEEGVDGEVVDRLRQMGHNVKVEVGLQRSMFGRGQVIRRTVDAAAGVQVLIAGSDPRSDGQAVGR</sequence>
<evidence type="ECO:0000313" key="3">
    <source>
        <dbReference type="EMBL" id="ORX72226.1"/>
    </source>
</evidence>
<keyword evidence="4" id="KW-1185">Reference proteome</keyword>
<dbReference type="InterPro" id="IPR043137">
    <property type="entry name" value="GGT_ssub_C"/>
</dbReference>
<dbReference type="AlphaFoldDB" id="A0A1Y1WG77"/>
<organism evidence="3 4">
    <name type="scientific">Linderina pennispora</name>
    <dbReference type="NCBI Taxonomy" id="61395"/>
    <lineage>
        <taxon>Eukaryota</taxon>
        <taxon>Fungi</taxon>
        <taxon>Fungi incertae sedis</taxon>
        <taxon>Zoopagomycota</taxon>
        <taxon>Kickxellomycotina</taxon>
        <taxon>Kickxellomycetes</taxon>
        <taxon>Kickxellales</taxon>
        <taxon>Kickxellaceae</taxon>
        <taxon>Linderina</taxon>
    </lineage>
</organism>
<evidence type="ECO:0000256" key="2">
    <source>
        <dbReference type="PIRSR" id="PIRSR600101-2"/>
    </source>
</evidence>
<dbReference type="PRINTS" id="PR01210">
    <property type="entry name" value="GGTRANSPTASE"/>
</dbReference>
<reference evidence="3 4" key="1">
    <citation type="submission" date="2016-07" db="EMBL/GenBank/DDBJ databases">
        <title>Pervasive Adenine N6-methylation of Active Genes in Fungi.</title>
        <authorList>
            <consortium name="DOE Joint Genome Institute"/>
            <person name="Mondo S.J."/>
            <person name="Dannebaum R.O."/>
            <person name="Kuo R.C."/>
            <person name="Labutti K."/>
            <person name="Haridas S."/>
            <person name="Kuo A."/>
            <person name="Salamov A."/>
            <person name="Ahrendt S.R."/>
            <person name="Lipzen A."/>
            <person name="Sullivan W."/>
            <person name="Andreopoulos W.B."/>
            <person name="Clum A."/>
            <person name="Lindquist E."/>
            <person name="Daum C."/>
            <person name="Ramamoorthy G.K."/>
            <person name="Gryganskyi A."/>
            <person name="Culley D."/>
            <person name="Magnuson J.K."/>
            <person name="James T.Y."/>
            <person name="O'Malley M.A."/>
            <person name="Stajich J.E."/>
            <person name="Spatafora J.W."/>
            <person name="Visel A."/>
            <person name="Grigoriev I.V."/>
        </authorList>
    </citation>
    <scope>NUCLEOTIDE SEQUENCE [LARGE SCALE GENOMIC DNA]</scope>
    <source>
        <strain evidence="3 4">ATCC 12442</strain>
    </source>
</reference>
<dbReference type="InterPro" id="IPR029055">
    <property type="entry name" value="Ntn_hydrolases_N"/>
</dbReference>
<comment type="caution">
    <text evidence="3">The sequence shown here is derived from an EMBL/GenBank/DDBJ whole genome shotgun (WGS) entry which is preliminary data.</text>
</comment>
<dbReference type="NCBIfam" id="TIGR00066">
    <property type="entry name" value="g_glut_trans"/>
    <property type="match status" value="1"/>
</dbReference>
<dbReference type="SUPFAM" id="SSF56235">
    <property type="entry name" value="N-terminal nucleophile aminohydrolases (Ntn hydrolases)"/>
    <property type="match status" value="1"/>
</dbReference>
<gene>
    <name evidence="3" type="ORF">DL89DRAFT_255890</name>
</gene>
<dbReference type="Gene3D" id="1.10.246.130">
    <property type="match status" value="1"/>
</dbReference>
<evidence type="ECO:0000256" key="1">
    <source>
        <dbReference type="PIRSR" id="PIRSR600101-1"/>
    </source>
</evidence>
<name>A0A1Y1WG77_9FUNG</name>
<feature type="active site" description="Nucleophile" evidence="1">
    <location>
        <position position="368"/>
    </location>
</feature>
<dbReference type="InterPro" id="IPR052896">
    <property type="entry name" value="GGT-like_enzyme"/>
</dbReference>
<dbReference type="STRING" id="61395.A0A1Y1WG77"/>
<dbReference type="Gene3D" id="3.60.20.40">
    <property type="match status" value="1"/>
</dbReference>
<dbReference type="GO" id="GO:0036374">
    <property type="term" value="F:glutathione hydrolase activity"/>
    <property type="evidence" value="ECO:0007669"/>
    <property type="project" value="InterPro"/>
</dbReference>
<dbReference type="GeneID" id="63802041"/>
<dbReference type="InterPro" id="IPR043138">
    <property type="entry name" value="GGT_lsub"/>
</dbReference>
<accession>A0A1Y1WG77</accession>
<feature type="binding site" evidence="2">
    <location>
        <position position="451"/>
    </location>
    <ligand>
        <name>L-glutamate</name>
        <dbReference type="ChEBI" id="CHEBI:29985"/>
    </ligand>
</feature>